<dbReference type="AlphaFoldDB" id="A0A6P0EN21"/>
<comment type="caution">
    <text evidence="5">The sequence shown here is derived from an EMBL/GenBank/DDBJ whole genome shotgun (WGS) entry which is preliminary data.</text>
</comment>
<dbReference type="NCBIfam" id="TIGR01978">
    <property type="entry name" value="sufC"/>
    <property type="match status" value="1"/>
</dbReference>
<evidence type="ECO:0000313" key="8">
    <source>
        <dbReference type="Proteomes" id="UP000471152"/>
    </source>
</evidence>
<reference evidence="6 8" key="2">
    <citation type="submission" date="2020-02" db="EMBL/GenBank/DDBJ databases">
        <title>The WGS of Modestobacter muralis DSM 100205.</title>
        <authorList>
            <person name="Jiang Z."/>
        </authorList>
    </citation>
    <scope>NUCLEOTIDE SEQUENCE [LARGE SCALE GENOMIC DNA]</scope>
    <source>
        <strain evidence="6 8">DSM 100205</strain>
    </source>
</reference>
<dbReference type="EMBL" id="JAAGWH010000007">
    <property type="protein sequence ID" value="NEK92962.1"/>
    <property type="molecule type" value="Genomic_DNA"/>
</dbReference>
<proteinExistence type="inferred from homology"/>
<dbReference type="PANTHER" id="PTHR43204">
    <property type="entry name" value="ABC TRANSPORTER I FAMILY MEMBER 6, CHLOROPLASTIC"/>
    <property type="match status" value="1"/>
</dbReference>
<dbReference type="Proteomes" id="UP000471152">
    <property type="component" value="Unassembled WGS sequence"/>
</dbReference>
<dbReference type="GO" id="GO:0016887">
    <property type="term" value="F:ATP hydrolysis activity"/>
    <property type="evidence" value="ECO:0007669"/>
    <property type="project" value="InterPro"/>
</dbReference>
<dbReference type="GO" id="GO:0005524">
    <property type="term" value="F:ATP binding"/>
    <property type="evidence" value="ECO:0007669"/>
    <property type="project" value="UniProtKB-KW"/>
</dbReference>
<evidence type="ECO:0000256" key="2">
    <source>
        <dbReference type="ARBA" id="ARBA00022741"/>
    </source>
</evidence>
<keyword evidence="7" id="KW-1185">Reference proteome</keyword>
<evidence type="ECO:0000256" key="3">
    <source>
        <dbReference type="ARBA" id="ARBA00022840"/>
    </source>
</evidence>
<dbReference type="PANTHER" id="PTHR43204:SF1">
    <property type="entry name" value="ABC TRANSPORTER I FAMILY MEMBER 6, CHLOROPLASTIC"/>
    <property type="match status" value="1"/>
</dbReference>
<dbReference type="RefSeq" id="WP_163609430.1">
    <property type="nucleotide sequence ID" value="NZ_JAAGWB010000007.1"/>
</dbReference>
<dbReference type="EMBL" id="JAAGWB010000007">
    <property type="protein sequence ID" value="NEN49729.1"/>
    <property type="molecule type" value="Genomic_DNA"/>
</dbReference>
<evidence type="ECO:0000313" key="7">
    <source>
        <dbReference type="Proteomes" id="UP000468828"/>
    </source>
</evidence>
<gene>
    <name evidence="5" type="primary">sufC</name>
    <name evidence="6" type="ORF">G3R41_02070</name>
    <name evidence="5" type="ORF">GCU67_02070</name>
</gene>
<name>A0A6P0EN21_9ACTN</name>
<sequence length="287" mass="30698">MTSPTATPTASGLKAGSVLEIRDLHVTVGDGDDAKEILRGVDLTVRGGETHAIMGPNGSGKSTLAYSIAGHPKYTITGGTVTLDGEDVLAMTVDERARAGLFLAMQYPVEVPGVSVSNFLRTAATAVTGEAPKLRTWVKDVRTEMAALEMDSAFAERNVNEGFSGGEKKRHEILQMRLLKPKMAILDETDSGLDVDALRIVSEGVNRAKADSPVGVLLITHYTRILRYIKPDFVHVFVAGRVVEEGGPELAQKLEDEGYAAYVKDSAEQAAVEKTASEKTALEATQQ</sequence>
<dbReference type="Proteomes" id="UP000468828">
    <property type="component" value="Unassembled WGS sequence"/>
</dbReference>
<evidence type="ECO:0000313" key="5">
    <source>
        <dbReference type="EMBL" id="NEK92962.1"/>
    </source>
</evidence>
<dbReference type="InterPro" id="IPR010230">
    <property type="entry name" value="FeS-cluster_ATPase_SufC"/>
</dbReference>
<protein>
    <submittedName>
        <fullName evidence="5">Fe-S cluster assembly ATPase SufC</fullName>
    </submittedName>
</protein>
<dbReference type="Pfam" id="PF00005">
    <property type="entry name" value="ABC_tran"/>
    <property type="match status" value="1"/>
</dbReference>
<dbReference type="PROSITE" id="PS50893">
    <property type="entry name" value="ABC_TRANSPORTER_2"/>
    <property type="match status" value="1"/>
</dbReference>
<evidence type="ECO:0000259" key="4">
    <source>
        <dbReference type="PROSITE" id="PS50893"/>
    </source>
</evidence>
<reference evidence="5 7" key="1">
    <citation type="submission" date="2020-01" db="EMBL/GenBank/DDBJ databases">
        <title>the WGS Modestobacter muralis CPCC 204518.</title>
        <authorList>
            <person name="Jiang Z."/>
        </authorList>
    </citation>
    <scope>NUCLEOTIDE SEQUENCE [LARGE SCALE GENOMIC DNA]</scope>
    <source>
        <strain evidence="5 7">DSM 100205</strain>
    </source>
</reference>
<accession>A0A6P0EN21</accession>
<dbReference type="InterPro" id="IPR003593">
    <property type="entry name" value="AAA+_ATPase"/>
</dbReference>
<dbReference type="SMART" id="SM00382">
    <property type="entry name" value="AAA"/>
    <property type="match status" value="1"/>
</dbReference>
<dbReference type="Gene3D" id="3.40.50.300">
    <property type="entry name" value="P-loop containing nucleotide triphosphate hydrolases"/>
    <property type="match status" value="1"/>
</dbReference>
<keyword evidence="2" id="KW-0547">Nucleotide-binding</keyword>
<dbReference type="CDD" id="cd03217">
    <property type="entry name" value="ABC_FeS_Assembly"/>
    <property type="match status" value="1"/>
</dbReference>
<dbReference type="InterPro" id="IPR027417">
    <property type="entry name" value="P-loop_NTPase"/>
</dbReference>
<dbReference type="InterPro" id="IPR003439">
    <property type="entry name" value="ABC_transporter-like_ATP-bd"/>
</dbReference>
<comment type="similarity">
    <text evidence="1">Belongs to the ABC transporter superfamily. Ycf16 family.</text>
</comment>
<keyword evidence="3" id="KW-0067">ATP-binding</keyword>
<evidence type="ECO:0000313" key="6">
    <source>
        <dbReference type="EMBL" id="NEN49729.1"/>
    </source>
</evidence>
<organism evidence="5 7">
    <name type="scientific">Modestobacter muralis</name>
    <dbReference type="NCBI Taxonomy" id="1608614"/>
    <lineage>
        <taxon>Bacteria</taxon>
        <taxon>Bacillati</taxon>
        <taxon>Actinomycetota</taxon>
        <taxon>Actinomycetes</taxon>
        <taxon>Geodermatophilales</taxon>
        <taxon>Geodermatophilaceae</taxon>
        <taxon>Modestobacter</taxon>
    </lineage>
</organism>
<evidence type="ECO:0000256" key="1">
    <source>
        <dbReference type="ARBA" id="ARBA00006216"/>
    </source>
</evidence>
<dbReference type="SUPFAM" id="SSF52540">
    <property type="entry name" value="P-loop containing nucleoside triphosphate hydrolases"/>
    <property type="match status" value="1"/>
</dbReference>
<feature type="domain" description="ABC transporter" evidence="4">
    <location>
        <begin position="19"/>
        <end position="264"/>
    </location>
</feature>